<name>A0ABD3HRH4_9MARC</name>
<dbReference type="EMBL" id="JBJQOH010000003">
    <property type="protein sequence ID" value="KAL3692875.1"/>
    <property type="molecule type" value="Genomic_DNA"/>
</dbReference>
<dbReference type="Proteomes" id="UP001633002">
    <property type="component" value="Unassembled WGS sequence"/>
</dbReference>
<feature type="compositionally biased region" description="Basic and acidic residues" evidence="1">
    <location>
        <begin position="9"/>
        <end position="23"/>
    </location>
</feature>
<evidence type="ECO:0000313" key="2">
    <source>
        <dbReference type="EMBL" id="KAL3692875.1"/>
    </source>
</evidence>
<gene>
    <name evidence="2" type="ORF">R1sor_006526</name>
</gene>
<evidence type="ECO:0000256" key="1">
    <source>
        <dbReference type="SAM" id="MobiDB-lite"/>
    </source>
</evidence>
<accession>A0ABD3HRH4</accession>
<sequence>MGSQCRRQRTIDRNRTDHIGASRKESSIQFTSCNFQKPTGIRRKVIEMMDTLNSLSCKSIEYESQILTRFLNHSSIRKAL</sequence>
<keyword evidence="3" id="KW-1185">Reference proteome</keyword>
<dbReference type="AlphaFoldDB" id="A0ABD3HRH4"/>
<reference evidence="2 3" key="1">
    <citation type="submission" date="2024-09" db="EMBL/GenBank/DDBJ databases">
        <title>Chromosome-scale assembly of Riccia sorocarpa.</title>
        <authorList>
            <person name="Paukszto L."/>
        </authorList>
    </citation>
    <scope>NUCLEOTIDE SEQUENCE [LARGE SCALE GENOMIC DNA]</scope>
    <source>
        <strain evidence="2">LP-2024</strain>
        <tissue evidence="2">Aerial parts of the thallus</tissue>
    </source>
</reference>
<proteinExistence type="predicted"/>
<organism evidence="2 3">
    <name type="scientific">Riccia sorocarpa</name>
    <dbReference type="NCBI Taxonomy" id="122646"/>
    <lineage>
        <taxon>Eukaryota</taxon>
        <taxon>Viridiplantae</taxon>
        <taxon>Streptophyta</taxon>
        <taxon>Embryophyta</taxon>
        <taxon>Marchantiophyta</taxon>
        <taxon>Marchantiopsida</taxon>
        <taxon>Marchantiidae</taxon>
        <taxon>Marchantiales</taxon>
        <taxon>Ricciaceae</taxon>
        <taxon>Riccia</taxon>
    </lineage>
</organism>
<comment type="caution">
    <text evidence="2">The sequence shown here is derived from an EMBL/GenBank/DDBJ whole genome shotgun (WGS) entry which is preliminary data.</text>
</comment>
<feature type="region of interest" description="Disordered" evidence="1">
    <location>
        <begin position="1"/>
        <end position="23"/>
    </location>
</feature>
<protein>
    <submittedName>
        <fullName evidence="2">Uncharacterized protein</fullName>
    </submittedName>
</protein>
<evidence type="ECO:0000313" key="3">
    <source>
        <dbReference type="Proteomes" id="UP001633002"/>
    </source>
</evidence>